<keyword evidence="1" id="KW-0547">Nucleotide-binding</keyword>
<dbReference type="EMBL" id="JBHTBJ010000013">
    <property type="protein sequence ID" value="MFC7276071.1"/>
    <property type="molecule type" value="Genomic_DNA"/>
</dbReference>
<dbReference type="Pfam" id="PF13191">
    <property type="entry name" value="AAA_16"/>
    <property type="match status" value="1"/>
</dbReference>
<organism evidence="4 5">
    <name type="scientific">Paractinoplanes rhizophilus</name>
    <dbReference type="NCBI Taxonomy" id="1416877"/>
    <lineage>
        <taxon>Bacteria</taxon>
        <taxon>Bacillati</taxon>
        <taxon>Actinomycetota</taxon>
        <taxon>Actinomycetes</taxon>
        <taxon>Micromonosporales</taxon>
        <taxon>Micromonosporaceae</taxon>
        <taxon>Paractinoplanes</taxon>
    </lineage>
</organism>
<feature type="domain" description="HTH luxR-type" evidence="3">
    <location>
        <begin position="896"/>
        <end position="961"/>
    </location>
</feature>
<accession>A0ABW2HWC7</accession>
<dbReference type="PROSITE" id="PS00622">
    <property type="entry name" value="HTH_LUXR_1"/>
    <property type="match status" value="1"/>
</dbReference>
<dbReference type="SUPFAM" id="SSF46894">
    <property type="entry name" value="C-terminal effector domain of the bipartite response regulators"/>
    <property type="match status" value="1"/>
</dbReference>
<evidence type="ECO:0000256" key="2">
    <source>
        <dbReference type="ARBA" id="ARBA00022840"/>
    </source>
</evidence>
<dbReference type="Pfam" id="PF00196">
    <property type="entry name" value="GerE"/>
    <property type="match status" value="1"/>
</dbReference>
<dbReference type="PRINTS" id="PR00038">
    <property type="entry name" value="HTHLUXR"/>
</dbReference>
<gene>
    <name evidence="4" type="ORF">ACFQS1_18935</name>
</gene>
<dbReference type="SUPFAM" id="SSF52540">
    <property type="entry name" value="P-loop containing nucleoside triphosphate hydrolases"/>
    <property type="match status" value="1"/>
</dbReference>
<dbReference type="InterPro" id="IPR036388">
    <property type="entry name" value="WH-like_DNA-bd_sf"/>
</dbReference>
<dbReference type="InterPro" id="IPR016032">
    <property type="entry name" value="Sig_transdc_resp-reg_C-effctor"/>
</dbReference>
<proteinExistence type="predicted"/>
<dbReference type="SMART" id="SM00421">
    <property type="entry name" value="HTH_LUXR"/>
    <property type="match status" value="1"/>
</dbReference>
<comment type="caution">
    <text evidence="4">The sequence shown here is derived from an EMBL/GenBank/DDBJ whole genome shotgun (WGS) entry which is preliminary data.</text>
</comment>
<dbReference type="PANTHER" id="PTHR16305:SF35">
    <property type="entry name" value="TRANSCRIPTIONAL ACTIVATOR DOMAIN"/>
    <property type="match status" value="1"/>
</dbReference>
<dbReference type="Proteomes" id="UP001596548">
    <property type="component" value="Unassembled WGS sequence"/>
</dbReference>
<protein>
    <submittedName>
        <fullName evidence="4">AAA family ATPase</fullName>
    </submittedName>
</protein>
<reference evidence="5" key="1">
    <citation type="journal article" date="2019" name="Int. J. Syst. Evol. Microbiol.">
        <title>The Global Catalogue of Microorganisms (GCM) 10K type strain sequencing project: providing services to taxonomists for standard genome sequencing and annotation.</title>
        <authorList>
            <consortium name="The Broad Institute Genomics Platform"/>
            <consortium name="The Broad Institute Genome Sequencing Center for Infectious Disease"/>
            <person name="Wu L."/>
            <person name="Ma J."/>
        </authorList>
    </citation>
    <scope>NUCLEOTIDE SEQUENCE [LARGE SCALE GENOMIC DNA]</scope>
    <source>
        <strain evidence="5">XZYJT-10</strain>
    </source>
</reference>
<dbReference type="RefSeq" id="WP_378969951.1">
    <property type="nucleotide sequence ID" value="NZ_JBHTBJ010000013.1"/>
</dbReference>
<evidence type="ECO:0000256" key="1">
    <source>
        <dbReference type="ARBA" id="ARBA00022741"/>
    </source>
</evidence>
<sequence>MPPELLDRQREIAALERQIRAVRAGSGRLIVVEGPAGIGKSSLLGAAVRKTRTAGVRVLRAWAAPLERDAGWAVARQLFRPIRAGPEWPELAVGAAALAVRVLDPEPPARSQSGDAAHTGAHGLISLACGLAERSPTLMVIDDAQWTDVRSLRWLVRLTHRIAHLPLGVVCAVRSGEAPTDTGLFTQLLAAAPEAPIRPRPLDAAAVGAVVRERLPHAGPAFGAAVHAATGGNPFLLGALLDHLIGERIEPTDETAASLAAIGPAQVTRRVQARLGRLPAGADALARAFAVLGGRAPLRHAREVAELGAADAARLADHLRAAGLLDGDGATCGLTHPLVAGALYGGMAPGERSLRHARVAALLRRERAEPEAVAAHLLHSEPAASPATVAILRDAASRAEQRGEPAGALAFLRRALAEPPADRAVEAEARGELGLLLAAHGQAGAGAELEDAVRSAPTPAQRARIALAGGRALALAGQIDESIQLCRLGLTDAGRQGRADADRLGRAGPVDAAWLLTRLEAELVGAAWLRASTVAEARARLHDRLADPDGHALWLVHAAWESVCDARPATESMGLLTAAVAGGALADDAGPMLGTFATLTQIACEDSPLPAGRGWVGAAGDSAGALPAPWRAGSAGESVGALPAPGRGPAARAHESALWAIAESRRGRITDAEADARSAFERTSSGWALVALADALVELDQPADADLLLTSADPRPDLLTTAMLLETRARLRLAQHRPVEAHDDCLAAALAWRRLGVEHPGVAGWRVDDCAALVALDDIGGARKLADEHLELAERVGLPGPRGAGLRALARTVDRSEAIDLLRQSAELLADTPARLEHTRSLLALGSALRRANCRAAAKEPLRMALETADRGGMRMLARRARRELYTAGARPRRAAVSGWDSLTAAERRVAELAAAGWSNPQIAERLFVTRRTVETHLTHAFRKLRLGTRRELAACFANRAADGERPA</sequence>
<keyword evidence="2" id="KW-0067">ATP-binding</keyword>
<dbReference type="PROSITE" id="PS50043">
    <property type="entry name" value="HTH_LUXR_2"/>
    <property type="match status" value="1"/>
</dbReference>
<dbReference type="Gene3D" id="1.10.10.10">
    <property type="entry name" value="Winged helix-like DNA-binding domain superfamily/Winged helix DNA-binding domain"/>
    <property type="match status" value="1"/>
</dbReference>
<dbReference type="InterPro" id="IPR027417">
    <property type="entry name" value="P-loop_NTPase"/>
</dbReference>
<evidence type="ECO:0000259" key="3">
    <source>
        <dbReference type="PROSITE" id="PS50043"/>
    </source>
</evidence>
<dbReference type="InterPro" id="IPR041664">
    <property type="entry name" value="AAA_16"/>
</dbReference>
<evidence type="ECO:0000313" key="4">
    <source>
        <dbReference type="EMBL" id="MFC7276071.1"/>
    </source>
</evidence>
<dbReference type="PANTHER" id="PTHR16305">
    <property type="entry name" value="TESTICULAR SOLUBLE ADENYLYL CYCLASE"/>
    <property type="match status" value="1"/>
</dbReference>
<dbReference type="CDD" id="cd06170">
    <property type="entry name" value="LuxR_C_like"/>
    <property type="match status" value="1"/>
</dbReference>
<keyword evidence="5" id="KW-1185">Reference proteome</keyword>
<evidence type="ECO:0000313" key="5">
    <source>
        <dbReference type="Proteomes" id="UP001596548"/>
    </source>
</evidence>
<name>A0ABW2HWC7_9ACTN</name>
<dbReference type="InterPro" id="IPR000792">
    <property type="entry name" value="Tscrpt_reg_LuxR_C"/>
</dbReference>